<dbReference type="Pfam" id="PF01042">
    <property type="entry name" value="Ribonuc_L-PSP"/>
    <property type="match status" value="1"/>
</dbReference>
<feature type="region of interest" description="Disordered" evidence="1">
    <location>
        <begin position="1"/>
        <end position="21"/>
    </location>
</feature>
<dbReference type="AlphaFoldDB" id="A0A518CY89"/>
<protein>
    <submittedName>
        <fullName evidence="2">Enamine/imine deaminase</fullName>
        <ecNumber evidence="2">3.5.4.-</ecNumber>
    </submittedName>
</protein>
<dbReference type="OrthoDB" id="9803101at2"/>
<keyword evidence="2" id="KW-0378">Hydrolase</keyword>
<dbReference type="SUPFAM" id="SSF55298">
    <property type="entry name" value="YjgF-like"/>
    <property type="match status" value="1"/>
</dbReference>
<reference evidence="2 3" key="1">
    <citation type="submission" date="2019-02" db="EMBL/GenBank/DDBJ databases">
        <title>Deep-cultivation of Planctomycetes and their phenomic and genomic characterization uncovers novel biology.</title>
        <authorList>
            <person name="Wiegand S."/>
            <person name="Jogler M."/>
            <person name="Boedeker C."/>
            <person name="Pinto D."/>
            <person name="Vollmers J."/>
            <person name="Rivas-Marin E."/>
            <person name="Kohn T."/>
            <person name="Peeters S.H."/>
            <person name="Heuer A."/>
            <person name="Rast P."/>
            <person name="Oberbeckmann S."/>
            <person name="Bunk B."/>
            <person name="Jeske O."/>
            <person name="Meyerdierks A."/>
            <person name="Storesund J.E."/>
            <person name="Kallscheuer N."/>
            <person name="Luecker S."/>
            <person name="Lage O.M."/>
            <person name="Pohl T."/>
            <person name="Merkel B.J."/>
            <person name="Hornburger P."/>
            <person name="Mueller R.-W."/>
            <person name="Bruemmer F."/>
            <person name="Labrenz M."/>
            <person name="Spormann A.M."/>
            <person name="Op den Camp H."/>
            <person name="Overmann J."/>
            <person name="Amann R."/>
            <person name="Jetten M.S.M."/>
            <person name="Mascher T."/>
            <person name="Medema M.H."/>
            <person name="Devos D.P."/>
            <person name="Kaster A.-K."/>
            <person name="Ovreas L."/>
            <person name="Rohde M."/>
            <person name="Galperin M.Y."/>
            <person name="Jogler C."/>
        </authorList>
    </citation>
    <scope>NUCLEOTIDE SEQUENCE [LARGE SCALE GENOMIC DNA]</scope>
    <source>
        <strain evidence="2 3">Pla163</strain>
    </source>
</reference>
<dbReference type="Proteomes" id="UP000319342">
    <property type="component" value="Chromosome"/>
</dbReference>
<evidence type="ECO:0000256" key="1">
    <source>
        <dbReference type="SAM" id="MobiDB-lite"/>
    </source>
</evidence>
<dbReference type="PANTHER" id="PTHR43857:SF1">
    <property type="entry name" value="YJGH FAMILY PROTEIN"/>
    <property type="match status" value="1"/>
</dbReference>
<evidence type="ECO:0000313" key="3">
    <source>
        <dbReference type="Proteomes" id="UP000319342"/>
    </source>
</evidence>
<feature type="compositionally biased region" description="Basic and acidic residues" evidence="1">
    <location>
        <begin position="1"/>
        <end position="10"/>
    </location>
</feature>
<dbReference type="CDD" id="cd00448">
    <property type="entry name" value="YjgF_YER057c_UK114_family"/>
    <property type="match status" value="1"/>
</dbReference>
<sequence length="141" mass="15476">MSTPSDKPHIEPVQPEGWAPAKGYSNGMVSHGGRTVWVAGQIAWDEQQRLVGRGDFQAQFRQALENVRAVVEAAGGEPWHLVRLTIYVSDKRDYLADLKAIGTIYRDVLGRHFPAMALVQVADLLEEGALVEIEGTAVLPD</sequence>
<gene>
    <name evidence="2" type="primary">ridA</name>
    <name evidence="2" type="ORF">Pla163_12940</name>
</gene>
<dbReference type="EC" id="3.5.4.-" evidence="2"/>
<dbReference type="RefSeq" id="WP_145185269.1">
    <property type="nucleotide sequence ID" value="NZ_CP036290.1"/>
</dbReference>
<proteinExistence type="predicted"/>
<dbReference type="Gene3D" id="3.30.1330.40">
    <property type="entry name" value="RutC-like"/>
    <property type="match status" value="1"/>
</dbReference>
<dbReference type="GO" id="GO:0016787">
    <property type="term" value="F:hydrolase activity"/>
    <property type="evidence" value="ECO:0007669"/>
    <property type="project" value="UniProtKB-KW"/>
</dbReference>
<organism evidence="2 3">
    <name type="scientific">Rohdeia mirabilis</name>
    <dbReference type="NCBI Taxonomy" id="2528008"/>
    <lineage>
        <taxon>Bacteria</taxon>
        <taxon>Pseudomonadati</taxon>
        <taxon>Planctomycetota</taxon>
        <taxon>Planctomycetia</taxon>
        <taxon>Planctomycetia incertae sedis</taxon>
        <taxon>Rohdeia</taxon>
    </lineage>
</organism>
<accession>A0A518CY89</accession>
<dbReference type="InterPro" id="IPR006175">
    <property type="entry name" value="YjgF/YER057c/UK114"/>
</dbReference>
<keyword evidence="3" id="KW-1185">Reference proteome</keyword>
<dbReference type="InterPro" id="IPR035959">
    <property type="entry name" value="RutC-like_sf"/>
</dbReference>
<name>A0A518CY89_9BACT</name>
<dbReference type="PANTHER" id="PTHR43857">
    <property type="entry name" value="BLR7761 PROTEIN"/>
    <property type="match status" value="1"/>
</dbReference>
<dbReference type="EMBL" id="CP036290">
    <property type="protein sequence ID" value="QDU84189.1"/>
    <property type="molecule type" value="Genomic_DNA"/>
</dbReference>
<evidence type="ECO:0000313" key="2">
    <source>
        <dbReference type="EMBL" id="QDU84189.1"/>
    </source>
</evidence>